<sequence length="118" mass="12947">PRLCCGHSEPSGHDIWGLVRDSELVCGVVSNCRSPIYRSAVSCLLVRQLSLLGRPFGFGTLTDLLILEQFRNILPERIATYVQENKVTSAAQAAVLTNPPVIESEPGAKRRQIFVLSV</sequence>
<dbReference type="InParanoid" id="A0A674N2G1"/>
<reference evidence="2" key="2">
    <citation type="submission" date="2025-08" db="UniProtKB">
        <authorList>
            <consortium name="Ensembl"/>
        </authorList>
    </citation>
    <scope>IDENTIFICATION</scope>
</reference>
<dbReference type="Gene3D" id="1.10.4020.10">
    <property type="entry name" value="DNA breaking-rejoining enzymes"/>
    <property type="match status" value="1"/>
</dbReference>
<dbReference type="Pfam" id="PF02023">
    <property type="entry name" value="SCAN"/>
    <property type="match status" value="1"/>
</dbReference>
<dbReference type="InterPro" id="IPR003309">
    <property type="entry name" value="SCAN_dom"/>
</dbReference>
<keyword evidence="3" id="KW-1185">Reference proteome</keyword>
<dbReference type="Proteomes" id="UP000005226">
    <property type="component" value="Chromosome 21"/>
</dbReference>
<dbReference type="SUPFAM" id="SSF47353">
    <property type="entry name" value="Retrovirus capsid dimerization domain-like"/>
    <property type="match status" value="1"/>
</dbReference>
<dbReference type="InterPro" id="IPR038269">
    <property type="entry name" value="SCAN_sf"/>
</dbReference>
<dbReference type="PROSITE" id="PS50804">
    <property type="entry name" value="SCAN_BOX"/>
    <property type="match status" value="1"/>
</dbReference>
<dbReference type="AlphaFoldDB" id="A0A674N2G1"/>
<proteinExistence type="predicted"/>
<evidence type="ECO:0000313" key="2">
    <source>
        <dbReference type="Ensembl" id="ENSTRUP00000067448.1"/>
    </source>
</evidence>
<name>A0A674N2G1_TAKRU</name>
<organism evidence="2 3">
    <name type="scientific">Takifugu rubripes</name>
    <name type="common">Japanese pufferfish</name>
    <name type="synonym">Fugu rubripes</name>
    <dbReference type="NCBI Taxonomy" id="31033"/>
    <lineage>
        <taxon>Eukaryota</taxon>
        <taxon>Metazoa</taxon>
        <taxon>Chordata</taxon>
        <taxon>Craniata</taxon>
        <taxon>Vertebrata</taxon>
        <taxon>Euteleostomi</taxon>
        <taxon>Actinopterygii</taxon>
        <taxon>Neopterygii</taxon>
        <taxon>Teleostei</taxon>
        <taxon>Neoteleostei</taxon>
        <taxon>Acanthomorphata</taxon>
        <taxon>Eupercaria</taxon>
        <taxon>Tetraodontiformes</taxon>
        <taxon>Tetradontoidea</taxon>
        <taxon>Tetraodontidae</taxon>
        <taxon>Takifugu</taxon>
    </lineage>
</organism>
<accession>A0A674N2G1</accession>
<reference evidence="2 3" key="1">
    <citation type="journal article" date="2011" name="Genome Biol. Evol.">
        <title>Integration of the genetic map and genome assembly of fugu facilitates insights into distinct features of genome evolution in teleosts and mammals.</title>
        <authorList>
            <person name="Kai W."/>
            <person name="Kikuchi K."/>
            <person name="Tohari S."/>
            <person name="Chew A.K."/>
            <person name="Tay A."/>
            <person name="Fujiwara A."/>
            <person name="Hosoya S."/>
            <person name="Suetake H."/>
            <person name="Naruse K."/>
            <person name="Brenner S."/>
            <person name="Suzuki Y."/>
            <person name="Venkatesh B."/>
        </authorList>
    </citation>
    <scope>NUCLEOTIDE SEQUENCE [LARGE SCALE GENOMIC DNA]</scope>
</reference>
<reference evidence="2" key="3">
    <citation type="submission" date="2025-09" db="UniProtKB">
        <authorList>
            <consortium name="Ensembl"/>
        </authorList>
    </citation>
    <scope>IDENTIFICATION</scope>
</reference>
<feature type="domain" description="SCAN box" evidence="1">
    <location>
        <begin position="61"/>
        <end position="96"/>
    </location>
</feature>
<evidence type="ECO:0000313" key="3">
    <source>
        <dbReference type="Proteomes" id="UP000005226"/>
    </source>
</evidence>
<evidence type="ECO:0000259" key="1">
    <source>
        <dbReference type="PROSITE" id="PS50804"/>
    </source>
</evidence>
<protein>
    <recommendedName>
        <fullName evidence="1">SCAN box domain-containing protein</fullName>
    </recommendedName>
</protein>
<dbReference type="Ensembl" id="ENSTRUT00000081714.1">
    <property type="protein sequence ID" value="ENSTRUP00000067448.1"/>
    <property type="gene ID" value="ENSTRUG00000029785.1"/>
</dbReference>